<name>A0A0C3K5Q5_PISTI</name>
<gene>
    <name evidence="2" type="ORF">M404DRAFT_25975</name>
</gene>
<accession>A0A0C3K5Q5</accession>
<reference evidence="3" key="2">
    <citation type="submission" date="2015-01" db="EMBL/GenBank/DDBJ databases">
        <title>Evolutionary Origins and Diversification of the Mycorrhizal Mutualists.</title>
        <authorList>
            <consortium name="DOE Joint Genome Institute"/>
            <consortium name="Mycorrhizal Genomics Consortium"/>
            <person name="Kohler A."/>
            <person name="Kuo A."/>
            <person name="Nagy L.G."/>
            <person name="Floudas D."/>
            <person name="Copeland A."/>
            <person name="Barry K.W."/>
            <person name="Cichocki N."/>
            <person name="Veneault-Fourrey C."/>
            <person name="LaButti K."/>
            <person name="Lindquist E.A."/>
            <person name="Lipzen A."/>
            <person name="Lundell T."/>
            <person name="Morin E."/>
            <person name="Murat C."/>
            <person name="Riley R."/>
            <person name="Ohm R."/>
            <person name="Sun H."/>
            <person name="Tunlid A."/>
            <person name="Henrissat B."/>
            <person name="Grigoriev I.V."/>
            <person name="Hibbett D.S."/>
            <person name="Martin F."/>
        </authorList>
    </citation>
    <scope>NUCLEOTIDE SEQUENCE [LARGE SCALE GENOMIC DNA]</scope>
    <source>
        <strain evidence="3">Marx 270</strain>
    </source>
</reference>
<dbReference type="InParanoid" id="A0A0C3K5Q5"/>
<evidence type="ECO:0000256" key="1">
    <source>
        <dbReference type="SAM" id="MobiDB-lite"/>
    </source>
</evidence>
<organism evidence="2 3">
    <name type="scientific">Pisolithus tinctorius Marx 270</name>
    <dbReference type="NCBI Taxonomy" id="870435"/>
    <lineage>
        <taxon>Eukaryota</taxon>
        <taxon>Fungi</taxon>
        <taxon>Dikarya</taxon>
        <taxon>Basidiomycota</taxon>
        <taxon>Agaricomycotina</taxon>
        <taxon>Agaricomycetes</taxon>
        <taxon>Agaricomycetidae</taxon>
        <taxon>Boletales</taxon>
        <taxon>Sclerodermatineae</taxon>
        <taxon>Pisolithaceae</taxon>
        <taxon>Pisolithus</taxon>
    </lineage>
</organism>
<dbReference type="OrthoDB" id="2686566at2759"/>
<keyword evidence="3" id="KW-1185">Reference proteome</keyword>
<dbReference type="AlphaFoldDB" id="A0A0C3K5Q5"/>
<feature type="compositionally biased region" description="Low complexity" evidence="1">
    <location>
        <begin position="146"/>
        <end position="158"/>
    </location>
</feature>
<proteinExistence type="predicted"/>
<feature type="non-terminal residue" evidence="2">
    <location>
        <position position="1"/>
    </location>
</feature>
<reference evidence="2 3" key="1">
    <citation type="submission" date="2014-04" db="EMBL/GenBank/DDBJ databases">
        <authorList>
            <consortium name="DOE Joint Genome Institute"/>
            <person name="Kuo A."/>
            <person name="Kohler A."/>
            <person name="Costa M.D."/>
            <person name="Nagy L.G."/>
            <person name="Floudas D."/>
            <person name="Copeland A."/>
            <person name="Barry K.W."/>
            <person name="Cichocki N."/>
            <person name="Veneault-Fourrey C."/>
            <person name="LaButti K."/>
            <person name="Lindquist E.A."/>
            <person name="Lipzen A."/>
            <person name="Lundell T."/>
            <person name="Morin E."/>
            <person name="Murat C."/>
            <person name="Sun H."/>
            <person name="Tunlid A."/>
            <person name="Henrissat B."/>
            <person name="Grigoriev I.V."/>
            <person name="Hibbett D.S."/>
            <person name="Martin F."/>
            <person name="Nordberg H.P."/>
            <person name="Cantor M.N."/>
            <person name="Hua S.X."/>
        </authorList>
    </citation>
    <scope>NUCLEOTIDE SEQUENCE [LARGE SCALE GENOMIC DNA]</scope>
    <source>
        <strain evidence="2 3">Marx 270</strain>
    </source>
</reference>
<evidence type="ECO:0000313" key="3">
    <source>
        <dbReference type="Proteomes" id="UP000054217"/>
    </source>
</evidence>
<dbReference type="HOGENOM" id="CLU_1471627_0_0_1"/>
<protein>
    <submittedName>
        <fullName evidence="2">Uncharacterized protein</fullName>
    </submittedName>
</protein>
<evidence type="ECO:0000313" key="2">
    <source>
        <dbReference type="EMBL" id="KIO04887.1"/>
    </source>
</evidence>
<feature type="compositionally biased region" description="Basic and acidic residues" evidence="1">
    <location>
        <begin position="128"/>
        <end position="138"/>
    </location>
</feature>
<sequence length="184" mass="21044">TRGIEVGDPQTVSWHRLLKFLWKSHLTIVNWPHGVSPPGPGFEYKKLKAGPLRQLVVPYLRRKLGLLYDGQTNDEEEQDSLDDVLEIEIKCWNEEVIDILDADPLKGETALVKATDGTVLQQISDDPEWQKSLKETDRQQQGTEVLRQPQPRPQKQLPFPSRKRPHVEASNRDTIGPQALQSDR</sequence>
<dbReference type="EMBL" id="KN831969">
    <property type="protein sequence ID" value="KIO04887.1"/>
    <property type="molecule type" value="Genomic_DNA"/>
</dbReference>
<feature type="region of interest" description="Disordered" evidence="1">
    <location>
        <begin position="123"/>
        <end position="184"/>
    </location>
</feature>
<dbReference type="Proteomes" id="UP000054217">
    <property type="component" value="Unassembled WGS sequence"/>
</dbReference>